<feature type="chain" id="PRO_5023942061" evidence="2">
    <location>
        <begin position="20"/>
        <end position="584"/>
    </location>
</feature>
<evidence type="ECO:0000313" key="5">
    <source>
        <dbReference type="Proteomes" id="UP000326903"/>
    </source>
</evidence>
<dbReference type="EMBL" id="VYQF01000012">
    <property type="protein sequence ID" value="KAA9035490.1"/>
    <property type="molecule type" value="Genomic_DNA"/>
</dbReference>
<dbReference type="PROSITE" id="PS51688">
    <property type="entry name" value="ICA"/>
    <property type="match status" value="1"/>
</dbReference>
<dbReference type="InterPro" id="IPR030392">
    <property type="entry name" value="S74_ICA"/>
</dbReference>
<organism evidence="4 5">
    <name type="scientific">Ginsengibacter hankyongi</name>
    <dbReference type="NCBI Taxonomy" id="2607284"/>
    <lineage>
        <taxon>Bacteria</taxon>
        <taxon>Pseudomonadati</taxon>
        <taxon>Bacteroidota</taxon>
        <taxon>Chitinophagia</taxon>
        <taxon>Chitinophagales</taxon>
        <taxon>Chitinophagaceae</taxon>
        <taxon>Ginsengibacter</taxon>
    </lineage>
</organism>
<dbReference type="AlphaFoldDB" id="A0A5J5IB36"/>
<dbReference type="InterPro" id="IPR051577">
    <property type="entry name" value="MRF-like"/>
</dbReference>
<evidence type="ECO:0000256" key="2">
    <source>
        <dbReference type="SAM" id="SignalP"/>
    </source>
</evidence>
<accession>A0A5J5IB36</accession>
<evidence type="ECO:0000313" key="4">
    <source>
        <dbReference type="EMBL" id="KAA9035490.1"/>
    </source>
</evidence>
<dbReference type="Proteomes" id="UP000326903">
    <property type="component" value="Unassembled WGS sequence"/>
</dbReference>
<dbReference type="Pfam" id="PF13884">
    <property type="entry name" value="Peptidase_S74"/>
    <property type="match status" value="1"/>
</dbReference>
<evidence type="ECO:0000256" key="1">
    <source>
        <dbReference type="SAM" id="Coils"/>
    </source>
</evidence>
<keyword evidence="5" id="KW-1185">Reference proteome</keyword>
<dbReference type="RefSeq" id="WP_150416910.1">
    <property type="nucleotide sequence ID" value="NZ_VYQF01000012.1"/>
</dbReference>
<comment type="caution">
    <text evidence="4">The sequence shown here is derived from an EMBL/GenBank/DDBJ whole genome shotgun (WGS) entry which is preliminary data.</text>
</comment>
<feature type="signal peptide" evidence="2">
    <location>
        <begin position="1"/>
        <end position="19"/>
    </location>
</feature>
<sequence length="584" mass="62383">MKKFMILMFVFLSMSKSYAQSVGIGTTTPNTSSMLDVSATDKGMLVPRMTTVQRTAITSPAKGLLVFDNDVSSFFFYNGTAWTQLSAGSSTNFWSANGSDISNTNGGKVGIGTAAPLSALGVQTPTGNYGFTHTDGTVTIGSYVNANFGWFGTRSNHPLTFFTADGGPQMTLLQNGNFGIGTITPQAKLHVAGNIKVDAANTIELGAGVTGKESNAGKIGYETYTPDALDIIGAGTLGSNRKITFWNEGSAQFRGNVGIGVANANNKLQIGSVGSTGFSGNDIVVGNGTNATGLFQTNSFLQMVSSTDIVLFPRNNGAGRVGINTSTPRAALEVDGNATVAIPGNGYGGYAFYAIGYGSDGKPATNTGGIYTATDGLVSIYASDRVFAAEFNAFSDARIKAITGVSDNWKDLQTLNALRITDYTMKDKVKYGNKSFKKVIAQEVEKVYPQVVSKHTDFVPNVYQSASKIEKTSTGYILHFDHEHKISSTAKKLQLLLSGKNQMQQCNIVAIPNDKDVIIETTDLNADKIFVYGEEVNDFRTVDYEGLTTLNISATQELSKIIAMQNKKIEAMEQEIKLLQSKRD</sequence>
<name>A0A5J5IB36_9BACT</name>
<dbReference type="PANTHER" id="PTHR13029">
    <property type="match status" value="1"/>
</dbReference>
<proteinExistence type="predicted"/>
<dbReference type="GO" id="GO:0016540">
    <property type="term" value="P:protein autoprocessing"/>
    <property type="evidence" value="ECO:0007669"/>
    <property type="project" value="TreeGrafter"/>
</dbReference>
<feature type="coiled-coil region" evidence="1">
    <location>
        <begin position="555"/>
        <end position="582"/>
    </location>
</feature>
<keyword evidence="2" id="KW-0732">Signal</keyword>
<evidence type="ECO:0000259" key="3">
    <source>
        <dbReference type="PROSITE" id="PS51688"/>
    </source>
</evidence>
<dbReference type="GO" id="GO:0003700">
    <property type="term" value="F:DNA-binding transcription factor activity"/>
    <property type="evidence" value="ECO:0007669"/>
    <property type="project" value="TreeGrafter"/>
</dbReference>
<dbReference type="GO" id="GO:0043565">
    <property type="term" value="F:sequence-specific DNA binding"/>
    <property type="evidence" value="ECO:0007669"/>
    <property type="project" value="TreeGrafter"/>
</dbReference>
<dbReference type="GO" id="GO:0045893">
    <property type="term" value="P:positive regulation of DNA-templated transcription"/>
    <property type="evidence" value="ECO:0007669"/>
    <property type="project" value="TreeGrafter"/>
</dbReference>
<protein>
    <submittedName>
        <fullName evidence="4">Tail fiber domain-containing protein</fullName>
    </submittedName>
</protein>
<keyword evidence="1" id="KW-0175">Coiled coil</keyword>
<gene>
    <name evidence="4" type="ORF">FW778_21260</name>
</gene>
<feature type="domain" description="Peptidase S74" evidence="3">
    <location>
        <begin position="395"/>
        <end position="576"/>
    </location>
</feature>
<dbReference type="PANTHER" id="PTHR13029:SF18">
    <property type="entry name" value="MYELIN REGULATORY FACTOR HOMOLOG 1"/>
    <property type="match status" value="1"/>
</dbReference>
<reference evidence="4 5" key="1">
    <citation type="submission" date="2019-09" db="EMBL/GenBank/DDBJ databases">
        <title>Draft genome sequence of Ginsengibacter sp. BR5-29.</title>
        <authorList>
            <person name="Im W.-T."/>
        </authorList>
    </citation>
    <scope>NUCLEOTIDE SEQUENCE [LARGE SCALE GENOMIC DNA]</scope>
    <source>
        <strain evidence="4 5">BR5-29</strain>
    </source>
</reference>